<dbReference type="InterPro" id="IPR024185">
    <property type="entry name" value="FTHF_cligase-like_sf"/>
</dbReference>
<dbReference type="RefSeq" id="WP_097053533.1">
    <property type="nucleotide sequence ID" value="NZ_OBMM01000008.1"/>
</dbReference>
<reference evidence="1 2" key="1">
    <citation type="submission" date="2017-08" db="EMBL/GenBank/DDBJ databases">
        <authorList>
            <person name="de Groot N.N."/>
        </authorList>
    </citation>
    <scope>NUCLEOTIDE SEQUENCE [LARGE SCALE GENOMIC DNA]</scope>
    <source>
        <strain evidence="1 2">USBA 78</strain>
    </source>
</reference>
<dbReference type="SUPFAM" id="SSF100950">
    <property type="entry name" value="NagB/RpiA/CoA transferase-like"/>
    <property type="match status" value="1"/>
</dbReference>
<proteinExistence type="predicted"/>
<dbReference type="EMBL" id="OBMM01000008">
    <property type="protein sequence ID" value="SOC30189.1"/>
    <property type="molecule type" value="Genomic_DNA"/>
</dbReference>
<dbReference type="InterPro" id="IPR037171">
    <property type="entry name" value="NagB/RpiA_transferase-like"/>
</dbReference>
<dbReference type="AlphaFoldDB" id="A0A285TXU8"/>
<gene>
    <name evidence="1" type="ORF">SAMN05428964_108159</name>
</gene>
<dbReference type="Gene3D" id="3.40.50.10420">
    <property type="entry name" value="NagB/RpiA/CoA transferase-like"/>
    <property type="match status" value="1"/>
</dbReference>
<evidence type="ECO:0000313" key="1">
    <source>
        <dbReference type="EMBL" id="SOC30189.1"/>
    </source>
</evidence>
<dbReference type="Proteomes" id="UP000219068">
    <property type="component" value="Unassembled WGS sequence"/>
</dbReference>
<accession>A0A285TXU8</accession>
<evidence type="ECO:0000313" key="2">
    <source>
        <dbReference type="Proteomes" id="UP000219068"/>
    </source>
</evidence>
<organism evidence="1 2">
    <name type="scientific">Thalassospira xiamenensis</name>
    <dbReference type="NCBI Taxonomy" id="220697"/>
    <lineage>
        <taxon>Bacteria</taxon>
        <taxon>Pseudomonadati</taxon>
        <taxon>Pseudomonadota</taxon>
        <taxon>Alphaproteobacteria</taxon>
        <taxon>Rhodospirillales</taxon>
        <taxon>Thalassospiraceae</taxon>
        <taxon>Thalassospira</taxon>
    </lineage>
</organism>
<protein>
    <submittedName>
        <fullName evidence="1">5,10-methenyltetrahydrofolate synthetase</fullName>
    </submittedName>
</protein>
<sequence>MADNEHQFASPPCFMHEIDSAYFGTVHVQTQQEIDVVRWRNAERERIIGLCKSLPRQHQQEASRSICLSINLVVGEIQKGPVGFFWPIDGQINLISLMKEMSLESLEVALPKKRRNQAEVCFYRWNIGDSLFVGEEGVPVYCEGDQVFPQIVLVPIAAFDNDRFFIEGKEKVYNKYLRNIDQKPYVIGVGYNFQNIKTIYPQYDDIQLDLVVTESGPVVWE</sequence>
<name>A0A285TXU8_9PROT</name>